<dbReference type="VEuPathDB" id="FungiDB:ACLA_022580"/>
<dbReference type="OMA" id="TAPNGFW"/>
<gene>
    <name evidence="1" type="ORF">ACLA_022580</name>
</gene>
<protein>
    <submittedName>
        <fullName evidence="1">Epoxide hydrolase, putative</fullName>
    </submittedName>
</protein>
<keyword evidence="1" id="KW-0378">Hydrolase</keyword>
<dbReference type="STRING" id="344612.A1CPH3"/>
<dbReference type="RefSeq" id="XP_001268970.1">
    <property type="nucleotide sequence ID" value="XM_001268969.1"/>
</dbReference>
<dbReference type="KEGG" id="act:ACLA_022580"/>
<dbReference type="InterPro" id="IPR052898">
    <property type="entry name" value="ACAD10-like"/>
</dbReference>
<dbReference type="OrthoDB" id="1694274at2759"/>
<dbReference type="SFLD" id="SFLDG01129">
    <property type="entry name" value="C1.5:_HAD__Beta-PGM__Phosphata"/>
    <property type="match status" value="1"/>
</dbReference>
<organism evidence="1 2">
    <name type="scientific">Aspergillus clavatus (strain ATCC 1007 / CBS 513.65 / DSM 816 / NCTC 3887 / NRRL 1 / QM 1276 / 107)</name>
    <dbReference type="NCBI Taxonomy" id="344612"/>
    <lineage>
        <taxon>Eukaryota</taxon>
        <taxon>Fungi</taxon>
        <taxon>Dikarya</taxon>
        <taxon>Ascomycota</taxon>
        <taxon>Pezizomycotina</taxon>
        <taxon>Eurotiomycetes</taxon>
        <taxon>Eurotiomycetidae</taxon>
        <taxon>Eurotiales</taxon>
        <taxon>Aspergillaceae</taxon>
        <taxon>Aspergillus</taxon>
        <taxon>Aspergillus subgen. Fumigati</taxon>
    </lineage>
</organism>
<dbReference type="InterPro" id="IPR036412">
    <property type="entry name" value="HAD-like_sf"/>
</dbReference>
<proteinExistence type="predicted"/>
<dbReference type="NCBIfam" id="TIGR01509">
    <property type="entry name" value="HAD-SF-IA-v3"/>
    <property type="match status" value="1"/>
</dbReference>
<dbReference type="PANTHER" id="PTHR47829:SF1">
    <property type="entry name" value="HAD FAMILY PHOSPHATASE"/>
    <property type="match status" value="1"/>
</dbReference>
<dbReference type="InterPro" id="IPR023214">
    <property type="entry name" value="HAD_sf"/>
</dbReference>
<reference evidence="1 2" key="1">
    <citation type="journal article" date="2008" name="PLoS Genet.">
        <title>Genomic islands in the pathogenic filamentous fungus Aspergillus fumigatus.</title>
        <authorList>
            <person name="Fedorova N.D."/>
            <person name="Khaldi N."/>
            <person name="Joardar V.S."/>
            <person name="Maiti R."/>
            <person name="Amedeo P."/>
            <person name="Anderson M.J."/>
            <person name="Crabtree J."/>
            <person name="Silva J.C."/>
            <person name="Badger J.H."/>
            <person name="Albarraq A."/>
            <person name="Angiuoli S."/>
            <person name="Bussey H."/>
            <person name="Bowyer P."/>
            <person name="Cotty P.J."/>
            <person name="Dyer P.S."/>
            <person name="Egan A."/>
            <person name="Galens K."/>
            <person name="Fraser-Liggett C.M."/>
            <person name="Haas B.J."/>
            <person name="Inman J.M."/>
            <person name="Kent R."/>
            <person name="Lemieux S."/>
            <person name="Malavazi I."/>
            <person name="Orvis J."/>
            <person name="Roemer T."/>
            <person name="Ronning C.M."/>
            <person name="Sundaram J.P."/>
            <person name="Sutton G."/>
            <person name="Turner G."/>
            <person name="Venter J.C."/>
            <person name="White O.R."/>
            <person name="Whitty B.R."/>
            <person name="Youngman P."/>
            <person name="Wolfe K.H."/>
            <person name="Goldman G.H."/>
            <person name="Wortman J.R."/>
            <person name="Jiang B."/>
            <person name="Denning D.W."/>
            <person name="Nierman W.C."/>
        </authorList>
    </citation>
    <scope>NUCLEOTIDE SEQUENCE [LARGE SCALE GENOMIC DNA]</scope>
    <source>
        <strain evidence="2">ATCC 1007 / CBS 513.65 / DSM 816 / NCTC 3887 / NRRL 1</strain>
    </source>
</reference>
<accession>A1CPH3</accession>
<dbReference type="EMBL" id="DS027059">
    <property type="protein sequence ID" value="EAW07544.1"/>
    <property type="molecule type" value="Genomic_DNA"/>
</dbReference>
<evidence type="ECO:0000313" key="2">
    <source>
        <dbReference type="Proteomes" id="UP000006701"/>
    </source>
</evidence>
<dbReference type="CDD" id="cd02603">
    <property type="entry name" value="HAD_sEH-N_like"/>
    <property type="match status" value="1"/>
</dbReference>
<evidence type="ECO:0000313" key="1">
    <source>
        <dbReference type="EMBL" id="EAW07544.1"/>
    </source>
</evidence>
<dbReference type="PANTHER" id="PTHR47829">
    <property type="entry name" value="HYDROLASE, PUTATIVE (AFU_ORTHOLOGUE AFUA_1G12880)-RELATED"/>
    <property type="match status" value="1"/>
</dbReference>
<name>A1CPH3_ASPCL</name>
<dbReference type="GO" id="GO:0016791">
    <property type="term" value="F:phosphatase activity"/>
    <property type="evidence" value="ECO:0007669"/>
    <property type="project" value="UniProtKB-ARBA"/>
</dbReference>
<sequence>MADDKRPVGLLFDIGGVCVVSPFQAILDYELAHDIPPGWVNFSISRTSPNGSWHKLERGEIKLDAEFFKGFNNDLRNPTLWKLFHENLQKKQPATAPASIPALPIIDAEWLFWEMMRVSRTPDPYMYPALQKLKASGQFIIGALSNTVIFPDGHAYNSDSNGVKSQFDFFISSAHTGLRKPDPKIYAAALKEMDSLAKQRGLQGAEPSDVVFLDDIGENLKAAKKAGLRTIKVNLGRTQDAIRELEKITGLQLLETSDKAKL</sequence>
<dbReference type="Pfam" id="PF00702">
    <property type="entry name" value="Hydrolase"/>
    <property type="match status" value="1"/>
</dbReference>
<dbReference type="SUPFAM" id="SSF56784">
    <property type="entry name" value="HAD-like"/>
    <property type="match status" value="1"/>
</dbReference>
<dbReference type="GeneID" id="4700771"/>
<dbReference type="SFLD" id="SFLDS00003">
    <property type="entry name" value="Haloacid_Dehalogenase"/>
    <property type="match status" value="1"/>
</dbReference>
<dbReference type="Proteomes" id="UP000006701">
    <property type="component" value="Unassembled WGS sequence"/>
</dbReference>
<dbReference type="HOGENOM" id="CLU_045011_1_1_1"/>
<dbReference type="Gene3D" id="3.40.50.1000">
    <property type="entry name" value="HAD superfamily/HAD-like"/>
    <property type="match status" value="1"/>
</dbReference>
<dbReference type="AlphaFoldDB" id="A1CPH3"/>
<dbReference type="InterPro" id="IPR006439">
    <property type="entry name" value="HAD-SF_hydro_IA"/>
</dbReference>
<keyword evidence="2" id="KW-1185">Reference proteome</keyword>
<dbReference type="Gene3D" id="1.10.150.240">
    <property type="entry name" value="Putative phosphatase, domain 2"/>
    <property type="match status" value="1"/>
</dbReference>
<dbReference type="InterPro" id="IPR023198">
    <property type="entry name" value="PGP-like_dom2"/>
</dbReference>
<dbReference type="eggNOG" id="KOG3085">
    <property type="taxonomic scope" value="Eukaryota"/>
</dbReference>